<dbReference type="PANTHER" id="PTHR32309">
    <property type="entry name" value="TYROSINE-PROTEIN KINASE"/>
    <property type="match status" value="1"/>
</dbReference>
<gene>
    <name evidence="3" type="primary">wcbD</name>
    <name evidence="3" type="ORF">ABO01nite_11690</name>
</gene>
<dbReference type="AlphaFoldDB" id="A0AAN4R2P3"/>
<keyword evidence="4" id="KW-1185">Reference proteome</keyword>
<accession>A0AAN4R2P3</accession>
<feature type="coiled-coil region" evidence="1">
    <location>
        <begin position="161"/>
        <end position="188"/>
    </location>
</feature>
<protein>
    <submittedName>
        <fullName evidence="3">Capsule polysaccharide export protein</fullName>
    </submittedName>
</protein>
<dbReference type="PANTHER" id="PTHR32309:SF13">
    <property type="entry name" value="FERRIC ENTEROBACTIN TRANSPORT PROTEIN FEPE"/>
    <property type="match status" value="1"/>
</dbReference>
<dbReference type="GO" id="GO:0004713">
    <property type="term" value="F:protein tyrosine kinase activity"/>
    <property type="evidence" value="ECO:0007669"/>
    <property type="project" value="TreeGrafter"/>
</dbReference>
<dbReference type="InterPro" id="IPR050445">
    <property type="entry name" value="Bact_polysacc_biosynth/exp"/>
</dbReference>
<reference evidence="3 4" key="1">
    <citation type="submission" date="2019-07" db="EMBL/GenBank/DDBJ databases">
        <title>Whole genome shotgun sequence of Asaia bogorensis NBRC 16594.</title>
        <authorList>
            <person name="Hosoyama A."/>
            <person name="Uohara A."/>
            <person name="Ohji S."/>
            <person name="Ichikawa N."/>
        </authorList>
    </citation>
    <scope>NUCLEOTIDE SEQUENCE [LARGE SCALE GENOMIC DNA]</scope>
    <source>
        <strain evidence="3 4">NBRC 16594</strain>
    </source>
</reference>
<dbReference type="KEGG" id="abg:Asbog_00502"/>
<evidence type="ECO:0000313" key="4">
    <source>
        <dbReference type="Proteomes" id="UP000321287"/>
    </source>
</evidence>
<keyword evidence="2" id="KW-1133">Transmembrane helix</keyword>
<feature type="transmembrane region" description="Helical" evidence="2">
    <location>
        <begin position="316"/>
        <end position="333"/>
    </location>
</feature>
<comment type="caution">
    <text evidence="3">The sequence shown here is derived from an EMBL/GenBank/DDBJ whole genome shotgun (WGS) entry which is preliminary data.</text>
</comment>
<evidence type="ECO:0000313" key="3">
    <source>
        <dbReference type="EMBL" id="GEL53162.1"/>
    </source>
</evidence>
<organism evidence="3 4">
    <name type="scientific">Asaia bogorensis NBRC 16594</name>
    <dbReference type="NCBI Taxonomy" id="1231624"/>
    <lineage>
        <taxon>Bacteria</taxon>
        <taxon>Pseudomonadati</taxon>
        <taxon>Pseudomonadota</taxon>
        <taxon>Alphaproteobacteria</taxon>
        <taxon>Acetobacterales</taxon>
        <taxon>Acetobacteraceae</taxon>
        <taxon>Asaia</taxon>
    </lineage>
</organism>
<dbReference type="Proteomes" id="UP000321287">
    <property type="component" value="Unassembled WGS sequence"/>
</dbReference>
<keyword evidence="2" id="KW-0812">Transmembrane</keyword>
<keyword evidence="2" id="KW-0472">Membrane</keyword>
<sequence length="337" mass="36897">MLFGLPNIFAIVYYGLIASPIYVSHASLEVSGSGRSSDALASLLTGYSASGGTGAYVVQDFIATPDEFKRVDSHFDLAAQYKQYDFISRFGSFGSMFSHSDIALWSSYKKAAQVTISKSGIAEIAVHGPTAQQAHDVALFILNDTVDHIRNLNRREQVDYTSAANGEVERLEKALQEDQRTLQAFRVRTGIYQPASYFTTMTTHMTELLLKRLDTSAKIAGLLGATPNSIAAKAFTSQLSIIDSMIDKAHGNIAEINQTSAEFAALETKQDIDARLLAQAQAALMQSSIKASQDHYYIHKIGYPSLLQGSEYPNRLFNIFLVFCISALVIAVARPTR</sequence>
<proteinExistence type="predicted"/>
<keyword evidence="1" id="KW-0175">Coiled coil</keyword>
<dbReference type="GO" id="GO:0005886">
    <property type="term" value="C:plasma membrane"/>
    <property type="evidence" value="ECO:0007669"/>
    <property type="project" value="TreeGrafter"/>
</dbReference>
<evidence type="ECO:0000256" key="1">
    <source>
        <dbReference type="SAM" id="Coils"/>
    </source>
</evidence>
<dbReference type="EMBL" id="BJVS01000002">
    <property type="protein sequence ID" value="GEL53162.1"/>
    <property type="molecule type" value="Genomic_DNA"/>
</dbReference>
<name>A0AAN4R2P3_9PROT</name>
<evidence type="ECO:0000256" key="2">
    <source>
        <dbReference type="SAM" id="Phobius"/>
    </source>
</evidence>